<dbReference type="Proteomes" id="UP000887577">
    <property type="component" value="Unplaced"/>
</dbReference>
<organism evidence="2 3">
    <name type="scientific">Panagrolaimus superbus</name>
    <dbReference type="NCBI Taxonomy" id="310955"/>
    <lineage>
        <taxon>Eukaryota</taxon>
        <taxon>Metazoa</taxon>
        <taxon>Ecdysozoa</taxon>
        <taxon>Nematoda</taxon>
        <taxon>Chromadorea</taxon>
        <taxon>Rhabditida</taxon>
        <taxon>Tylenchina</taxon>
        <taxon>Panagrolaimomorpha</taxon>
        <taxon>Panagrolaimoidea</taxon>
        <taxon>Panagrolaimidae</taxon>
        <taxon>Panagrolaimus</taxon>
    </lineage>
</organism>
<dbReference type="InterPro" id="IPR008833">
    <property type="entry name" value="Surf2"/>
</dbReference>
<reference evidence="3" key="1">
    <citation type="submission" date="2022-11" db="UniProtKB">
        <authorList>
            <consortium name="WormBaseParasite"/>
        </authorList>
    </citation>
    <scope>IDENTIFICATION</scope>
</reference>
<dbReference type="PANTHER" id="PTHR34348">
    <property type="entry name" value="SURFEIT LOCUS PROTEIN 2"/>
    <property type="match status" value="1"/>
</dbReference>
<evidence type="ECO:0000313" key="2">
    <source>
        <dbReference type="Proteomes" id="UP000887577"/>
    </source>
</evidence>
<dbReference type="Pfam" id="PF05477">
    <property type="entry name" value="SURF2"/>
    <property type="match status" value="1"/>
</dbReference>
<protein>
    <submittedName>
        <fullName evidence="3">Uncharacterized protein</fullName>
    </submittedName>
</protein>
<keyword evidence="2" id="KW-1185">Reference proteome</keyword>
<accession>A0A914Z934</accession>
<dbReference type="WBParaSite" id="PSU_v2.g8429.t1">
    <property type="protein sequence ID" value="PSU_v2.g8429.t1"/>
    <property type="gene ID" value="PSU_v2.g8429"/>
</dbReference>
<sequence length="182" mass="20837">MDVKLKKFIKKYNDVFETMDNGKLRCTVTKHELPSRLDDVKTYVETKKFKELYGLHQLMKKYEDAFDDNNDGTVTCQISGAKIAKKPGDIERYLKGKKFAQALEKVRKEMEAAKVTEEEKGKESEGEKDDAEIEDEEVPMLVASDEEEESEPEPVKKPIKRKAATMKKTPSGRAKKKKISSK</sequence>
<name>A0A914Z934_9BILA</name>
<dbReference type="PANTHER" id="PTHR34348:SF1">
    <property type="entry name" value="SURFEIT LOCUS PROTEIN 2"/>
    <property type="match status" value="1"/>
</dbReference>
<proteinExistence type="predicted"/>
<dbReference type="AlphaFoldDB" id="A0A914Z934"/>
<feature type="compositionally biased region" description="Basic residues" evidence="1">
    <location>
        <begin position="173"/>
        <end position="182"/>
    </location>
</feature>
<feature type="compositionally biased region" description="Basic and acidic residues" evidence="1">
    <location>
        <begin position="111"/>
        <end position="125"/>
    </location>
</feature>
<evidence type="ECO:0000256" key="1">
    <source>
        <dbReference type="SAM" id="MobiDB-lite"/>
    </source>
</evidence>
<feature type="region of interest" description="Disordered" evidence="1">
    <location>
        <begin position="111"/>
        <end position="182"/>
    </location>
</feature>
<evidence type="ECO:0000313" key="3">
    <source>
        <dbReference type="WBParaSite" id="PSU_v2.g8429.t1"/>
    </source>
</evidence>
<feature type="compositionally biased region" description="Acidic residues" evidence="1">
    <location>
        <begin position="126"/>
        <end position="152"/>
    </location>
</feature>